<evidence type="ECO:0000256" key="10">
    <source>
        <dbReference type="ARBA" id="ARBA00022763"/>
    </source>
</evidence>
<evidence type="ECO:0000256" key="19">
    <source>
        <dbReference type="RuleBase" id="RU368018"/>
    </source>
</evidence>
<accession>A0AAV4A4P1</accession>
<dbReference type="PROSITE" id="PS50081">
    <property type="entry name" value="ZF_DAG_PE_2"/>
    <property type="match status" value="1"/>
</dbReference>
<evidence type="ECO:0000256" key="6">
    <source>
        <dbReference type="ARBA" id="ARBA00019422"/>
    </source>
</evidence>
<evidence type="ECO:0000256" key="1">
    <source>
        <dbReference type="ARBA" id="ARBA00000900"/>
    </source>
</evidence>
<evidence type="ECO:0000256" key="16">
    <source>
        <dbReference type="ARBA" id="ARBA00023172"/>
    </source>
</evidence>
<keyword evidence="11 19" id="KW-0863">Zinc-finger</keyword>
<dbReference type="GO" id="GO:0061630">
    <property type="term" value="F:ubiquitin protein ligase activity"/>
    <property type="evidence" value="ECO:0007669"/>
    <property type="project" value="UniProtKB-EC"/>
</dbReference>
<gene>
    <name evidence="21" type="ORF">PoB_002960500</name>
</gene>
<sequence length="244" mass="27993">MEVDSDLDQDRYGDGHRLFLQSIMSRGIMHVSDVKKVLSECGVDTETGFKEKVLLFMRMINQRIAPINLEIRKGVEEEDGENYYVLANTVETPISRLSSTYSPNELELFKKLVESIVGNGDGKIGSLAAINLTDKLEKRMGKEEAQMFFNRLEDDKWIRKNSDGKISLSVRSIVELEQYIKEVYPDYIKSCDLCTKLCLQGRQCENCGARFHFRCLRIMFSKQGNEKRCPERTCAAPWGQILLN</sequence>
<dbReference type="InterPro" id="IPR036388">
    <property type="entry name" value="WH-like_DNA-bd_sf"/>
</dbReference>
<organism evidence="21 22">
    <name type="scientific">Plakobranchus ocellatus</name>
    <dbReference type="NCBI Taxonomy" id="259542"/>
    <lineage>
        <taxon>Eukaryota</taxon>
        <taxon>Metazoa</taxon>
        <taxon>Spiralia</taxon>
        <taxon>Lophotrochozoa</taxon>
        <taxon>Mollusca</taxon>
        <taxon>Gastropoda</taxon>
        <taxon>Heterobranchia</taxon>
        <taxon>Euthyneura</taxon>
        <taxon>Panpulmonata</taxon>
        <taxon>Sacoglossa</taxon>
        <taxon>Placobranchoidea</taxon>
        <taxon>Plakobranchidae</taxon>
        <taxon>Plakobranchus</taxon>
    </lineage>
</organism>
<evidence type="ECO:0000256" key="3">
    <source>
        <dbReference type="ARBA" id="ARBA00004574"/>
    </source>
</evidence>
<keyword evidence="12 19" id="KW-0833">Ubl conjugation pathway</keyword>
<comment type="similarity">
    <text evidence="4 19">Belongs to the NSE1 family.</text>
</comment>
<evidence type="ECO:0000256" key="14">
    <source>
        <dbReference type="ARBA" id="ARBA00022843"/>
    </source>
</evidence>
<dbReference type="GO" id="GO:0005634">
    <property type="term" value="C:nucleus"/>
    <property type="evidence" value="ECO:0007669"/>
    <property type="project" value="UniProtKB-SubCell"/>
</dbReference>
<evidence type="ECO:0000256" key="13">
    <source>
        <dbReference type="ARBA" id="ARBA00022833"/>
    </source>
</evidence>
<dbReference type="InterPro" id="IPR011513">
    <property type="entry name" value="Nse1"/>
</dbReference>
<dbReference type="Gene3D" id="3.30.40.10">
    <property type="entry name" value="Zinc/RING finger domain, C3HC4 (zinc finger)"/>
    <property type="match status" value="1"/>
</dbReference>
<evidence type="ECO:0000256" key="18">
    <source>
        <dbReference type="ARBA" id="ARBA00023242"/>
    </source>
</evidence>
<evidence type="ECO:0000256" key="5">
    <source>
        <dbReference type="ARBA" id="ARBA00012483"/>
    </source>
</evidence>
<evidence type="ECO:0000259" key="20">
    <source>
        <dbReference type="PROSITE" id="PS50081"/>
    </source>
</evidence>
<comment type="catalytic activity">
    <reaction evidence="1 19">
        <text>S-ubiquitinyl-[E2 ubiquitin-conjugating enzyme]-L-cysteine + [acceptor protein]-L-lysine = [E2 ubiquitin-conjugating enzyme]-L-cysteine + N(6)-ubiquitinyl-[acceptor protein]-L-lysine.</text>
        <dbReference type="EC" id="2.3.2.27"/>
    </reaction>
</comment>
<comment type="subcellular location">
    <subcellularLocation>
        <location evidence="3">Chromosome</location>
        <location evidence="3">Telomere</location>
    </subcellularLocation>
    <subcellularLocation>
        <location evidence="2 19">Nucleus</location>
    </subcellularLocation>
</comment>
<keyword evidence="18 19" id="KW-0539">Nucleus</keyword>
<protein>
    <recommendedName>
        <fullName evidence="6 19">Non-structural maintenance of chromosomes element 1 homolog</fullName>
        <ecNumber evidence="5 19">2.3.2.27</ecNumber>
    </recommendedName>
</protein>
<dbReference type="Gene3D" id="3.90.1150.220">
    <property type="match status" value="1"/>
</dbReference>
<evidence type="ECO:0000256" key="9">
    <source>
        <dbReference type="ARBA" id="ARBA00022723"/>
    </source>
</evidence>
<keyword evidence="9 19" id="KW-0479">Metal-binding</keyword>
<dbReference type="SUPFAM" id="SSF57889">
    <property type="entry name" value="Cysteine-rich domain"/>
    <property type="match status" value="1"/>
</dbReference>
<dbReference type="InterPro" id="IPR046349">
    <property type="entry name" value="C1-like_sf"/>
</dbReference>
<dbReference type="InterPro" id="IPR014857">
    <property type="entry name" value="Nse1_RING_C4HC3-type"/>
</dbReference>
<dbReference type="PANTHER" id="PTHR20973">
    <property type="entry name" value="NON-SMC ELEMENT 1-RELATED"/>
    <property type="match status" value="1"/>
</dbReference>
<dbReference type="GO" id="GO:0000724">
    <property type="term" value="P:double-strand break repair via homologous recombination"/>
    <property type="evidence" value="ECO:0007669"/>
    <property type="project" value="TreeGrafter"/>
</dbReference>
<dbReference type="PANTHER" id="PTHR20973:SF0">
    <property type="entry name" value="NON-STRUCTURAL MAINTENANCE OF CHROMOSOMES ELEMENT 1 HOMOLOG"/>
    <property type="match status" value="1"/>
</dbReference>
<dbReference type="FunFam" id="1.10.10.10:FF:000270">
    <property type="entry name" value="Non-structural maintenance of chromosomes element 1 homolog"/>
    <property type="match status" value="1"/>
</dbReference>
<keyword evidence="8 19" id="KW-0808">Transferase</keyword>
<dbReference type="InterPro" id="IPR013083">
    <property type="entry name" value="Znf_RING/FYVE/PHD"/>
</dbReference>
<keyword evidence="17 19" id="KW-0234">DNA repair</keyword>
<keyword evidence="13 19" id="KW-0862">Zinc</keyword>
<evidence type="ECO:0000313" key="22">
    <source>
        <dbReference type="Proteomes" id="UP000735302"/>
    </source>
</evidence>
<dbReference type="Gene3D" id="1.10.10.10">
    <property type="entry name" value="Winged helix-like DNA-binding domain superfamily/Winged helix DNA-binding domain"/>
    <property type="match status" value="1"/>
</dbReference>
<evidence type="ECO:0000256" key="2">
    <source>
        <dbReference type="ARBA" id="ARBA00004123"/>
    </source>
</evidence>
<keyword evidence="7" id="KW-0158">Chromosome</keyword>
<keyword evidence="10 19" id="KW-0227">DNA damage</keyword>
<keyword evidence="15" id="KW-0779">Telomere</keyword>
<dbReference type="FunFam" id="3.90.1150.220:FF:000001">
    <property type="entry name" value="Non-structural maintenance of chromosomes element 1 homolog"/>
    <property type="match status" value="1"/>
</dbReference>
<dbReference type="EC" id="2.3.2.27" evidence="5 19"/>
<evidence type="ECO:0000256" key="11">
    <source>
        <dbReference type="ARBA" id="ARBA00022771"/>
    </source>
</evidence>
<dbReference type="Pfam" id="PF07574">
    <property type="entry name" value="SMC_Nse1"/>
    <property type="match status" value="1"/>
</dbReference>
<comment type="subunit">
    <text evidence="19">Component of the Smc5-Smc6 complex.</text>
</comment>
<feature type="domain" description="Phorbol-ester/DAG-type" evidence="20">
    <location>
        <begin position="176"/>
        <end position="229"/>
    </location>
</feature>
<keyword evidence="14" id="KW-0832">Ubl conjugation</keyword>
<keyword evidence="22" id="KW-1185">Reference proteome</keyword>
<evidence type="ECO:0000256" key="7">
    <source>
        <dbReference type="ARBA" id="ARBA00022454"/>
    </source>
</evidence>
<dbReference type="InterPro" id="IPR002219">
    <property type="entry name" value="PKC_DAG/PE"/>
</dbReference>
<evidence type="ECO:0000256" key="4">
    <source>
        <dbReference type="ARBA" id="ARBA00010258"/>
    </source>
</evidence>
<comment type="caution">
    <text evidence="21">The sequence shown here is derived from an EMBL/GenBank/DDBJ whole genome shotgun (WGS) entry which is preliminary data.</text>
</comment>
<dbReference type="AlphaFoldDB" id="A0AAV4A4P1"/>
<evidence type="ECO:0000313" key="21">
    <source>
        <dbReference type="EMBL" id="GFO03100.1"/>
    </source>
</evidence>
<evidence type="ECO:0000256" key="12">
    <source>
        <dbReference type="ARBA" id="ARBA00022786"/>
    </source>
</evidence>
<dbReference type="GO" id="GO:0000781">
    <property type="term" value="C:chromosome, telomeric region"/>
    <property type="evidence" value="ECO:0007669"/>
    <property type="project" value="UniProtKB-SubCell"/>
</dbReference>
<reference evidence="21 22" key="1">
    <citation type="journal article" date="2021" name="Elife">
        <title>Chloroplast acquisition without the gene transfer in kleptoplastic sea slugs, Plakobranchus ocellatus.</title>
        <authorList>
            <person name="Maeda T."/>
            <person name="Takahashi S."/>
            <person name="Yoshida T."/>
            <person name="Shimamura S."/>
            <person name="Takaki Y."/>
            <person name="Nagai Y."/>
            <person name="Toyoda A."/>
            <person name="Suzuki Y."/>
            <person name="Arimoto A."/>
            <person name="Ishii H."/>
            <person name="Satoh N."/>
            <person name="Nishiyama T."/>
            <person name="Hasebe M."/>
            <person name="Maruyama T."/>
            <person name="Minagawa J."/>
            <person name="Obokata J."/>
            <person name="Shigenobu S."/>
        </authorList>
    </citation>
    <scope>NUCLEOTIDE SEQUENCE [LARGE SCALE GENOMIC DNA]</scope>
</reference>
<dbReference type="Proteomes" id="UP000735302">
    <property type="component" value="Unassembled WGS sequence"/>
</dbReference>
<name>A0AAV4A4P1_9GAST</name>
<evidence type="ECO:0000256" key="17">
    <source>
        <dbReference type="ARBA" id="ARBA00023204"/>
    </source>
</evidence>
<dbReference type="EMBL" id="BLXT01003724">
    <property type="protein sequence ID" value="GFO03100.1"/>
    <property type="molecule type" value="Genomic_DNA"/>
</dbReference>
<dbReference type="GO" id="GO:0030915">
    <property type="term" value="C:Smc5-Smc6 complex"/>
    <property type="evidence" value="ECO:0007669"/>
    <property type="project" value="UniProtKB-UniRule"/>
</dbReference>
<dbReference type="GO" id="GO:0008270">
    <property type="term" value="F:zinc ion binding"/>
    <property type="evidence" value="ECO:0007669"/>
    <property type="project" value="UniProtKB-KW"/>
</dbReference>
<keyword evidence="16 19" id="KW-0233">DNA recombination</keyword>
<dbReference type="Pfam" id="PF08746">
    <property type="entry name" value="zf-RING-like"/>
    <property type="match status" value="1"/>
</dbReference>
<evidence type="ECO:0000256" key="15">
    <source>
        <dbReference type="ARBA" id="ARBA00022895"/>
    </source>
</evidence>
<proteinExistence type="inferred from homology"/>
<evidence type="ECO:0000256" key="8">
    <source>
        <dbReference type="ARBA" id="ARBA00022679"/>
    </source>
</evidence>